<keyword evidence="3" id="KW-1185">Reference proteome</keyword>
<proteinExistence type="predicted"/>
<sequence>MERATMALVERHGIGILADVNVPLTHSQMPDLPILGAGGEAATDWHRPRVRVQRRLSAVGLLTLSDTSPVLDAERRYCGQYAGDMTLTADPPGYGGGPGVLRELPRSQDHQGVGPG</sequence>
<organism evidence="2 3">
    <name type="scientific">Mycobacterium botniense</name>
    <dbReference type="NCBI Taxonomy" id="84962"/>
    <lineage>
        <taxon>Bacteria</taxon>
        <taxon>Bacillati</taxon>
        <taxon>Actinomycetota</taxon>
        <taxon>Actinomycetes</taxon>
        <taxon>Mycobacteriales</taxon>
        <taxon>Mycobacteriaceae</taxon>
        <taxon>Mycobacterium</taxon>
    </lineage>
</organism>
<comment type="caution">
    <text evidence="2">The sequence shown here is derived from an EMBL/GenBank/DDBJ whole genome shotgun (WGS) entry which is preliminary data.</text>
</comment>
<gene>
    <name evidence="2" type="ORF">MBOT_16340</name>
</gene>
<evidence type="ECO:0000313" key="2">
    <source>
        <dbReference type="EMBL" id="GFG74269.1"/>
    </source>
</evidence>
<feature type="region of interest" description="Disordered" evidence="1">
    <location>
        <begin position="87"/>
        <end position="116"/>
    </location>
</feature>
<evidence type="ECO:0000256" key="1">
    <source>
        <dbReference type="SAM" id="MobiDB-lite"/>
    </source>
</evidence>
<reference evidence="2 3" key="1">
    <citation type="journal article" date="2019" name="Emerg. Microbes Infect.">
        <title>Comprehensive subspecies identification of 175 nontuberculous mycobacteria species based on 7547 genomic profiles.</title>
        <authorList>
            <person name="Matsumoto Y."/>
            <person name="Kinjo T."/>
            <person name="Motooka D."/>
            <person name="Nabeya D."/>
            <person name="Jung N."/>
            <person name="Uechi K."/>
            <person name="Horii T."/>
            <person name="Iida T."/>
            <person name="Fujita J."/>
            <person name="Nakamura S."/>
        </authorList>
    </citation>
    <scope>NUCLEOTIDE SEQUENCE [LARGE SCALE GENOMIC DNA]</scope>
    <source>
        <strain evidence="2 3">JCM 17322</strain>
    </source>
</reference>
<dbReference type="EMBL" id="BLKW01000002">
    <property type="protein sequence ID" value="GFG74269.1"/>
    <property type="molecule type" value="Genomic_DNA"/>
</dbReference>
<name>A0A7I9XWU8_9MYCO</name>
<accession>A0A7I9XWU8</accession>
<evidence type="ECO:0000313" key="3">
    <source>
        <dbReference type="Proteomes" id="UP000465361"/>
    </source>
</evidence>
<protein>
    <submittedName>
        <fullName evidence="2">Uncharacterized protein</fullName>
    </submittedName>
</protein>
<dbReference type="AlphaFoldDB" id="A0A7I9XWU8"/>
<dbReference type="Proteomes" id="UP000465361">
    <property type="component" value="Unassembled WGS sequence"/>
</dbReference>